<name>A0A3B0UTC4_9ZZZZ</name>
<dbReference type="NCBIfam" id="NF003952">
    <property type="entry name" value="PRK05450.1-5"/>
    <property type="match status" value="1"/>
</dbReference>
<dbReference type="SUPFAM" id="SSF53448">
    <property type="entry name" value="Nucleotide-diphospho-sugar transferases"/>
    <property type="match status" value="1"/>
</dbReference>
<protein>
    <submittedName>
        <fullName evidence="3">3-deoxy-manno-octulosonate cytidylyltransferase</fullName>
        <ecNumber evidence="3">2.7.7.38</ecNumber>
    </submittedName>
</protein>
<dbReference type="GO" id="GO:0005829">
    <property type="term" value="C:cytosol"/>
    <property type="evidence" value="ECO:0007669"/>
    <property type="project" value="TreeGrafter"/>
</dbReference>
<dbReference type="NCBIfam" id="TIGR00466">
    <property type="entry name" value="kdsB"/>
    <property type="match status" value="1"/>
</dbReference>
<evidence type="ECO:0000256" key="1">
    <source>
        <dbReference type="ARBA" id="ARBA00022679"/>
    </source>
</evidence>
<dbReference type="InterPro" id="IPR003329">
    <property type="entry name" value="Cytidylyl_trans"/>
</dbReference>
<evidence type="ECO:0000313" key="3">
    <source>
        <dbReference type="EMBL" id="VAW28507.1"/>
    </source>
</evidence>
<dbReference type="GO" id="GO:0008690">
    <property type="term" value="F:3-deoxy-manno-octulosonate cytidylyltransferase activity"/>
    <property type="evidence" value="ECO:0007669"/>
    <property type="project" value="UniProtKB-EC"/>
</dbReference>
<sequence>SMVQRVYEQANKSTLLSKVIIATESKKVKKHVESFGGEVVLTSDNHISGTDRCYEALTLQKEEYDYVINIQGDEPFIAPSQIDEIATLLDEKVELATLIKKITTSSELFNYGEVKTVFNNKMEALYFSRQPIPYCRNQGEMEWLTHQNYYKHIGIYAYRTDVLEKISNLPISALEKAESLEQLRWVENGLKIKLAFTEHESVCIDTKEDLEKVLANIDNFL</sequence>
<dbReference type="InterPro" id="IPR029044">
    <property type="entry name" value="Nucleotide-diphossugar_trans"/>
</dbReference>
<dbReference type="EC" id="2.7.7.38" evidence="3"/>
<proteinExistence type="predicted"/>
<organism evidence="3">
    <name type="scientific">hydrothermal vent metagenome</name>
    <dbReference type="NCBI Taxonomy" id="652676"/>
    <lineage>
        <taxon>unclassified sequences</taxon>
        <taxon>metagenomes</taxon>
        <taxon>ecological metagenomes</taxon>
    </lineage>
</organism>
<evidence type="ECO:0000256" key="2">
    <source>
        <dbReference type="ARBA" id="ARBA00022695"/>
    </source>
</evidence>
<dbReference type="PANTHER" id="PTHR42866">
    <property type="entry name" value="3-DEOXY-MANNO-OCTULOSONATE CYTIDYLYLTRANSFERASE"/>
    <property type="match status" value="1"/>
</dbReference>
<dbReference type="PANTHER" id="PTHR42866:SF2">
    <property type="entry name" value="3-DEOXY-MANNO-OCTULOSONATE CYTIDYLYLTRANSFERASE, MITOCHONDRIAL"/>
    <property type="match status" value="1"/>
</dbReference>
<reference evidence="3" key="1">
    <citation type="submission" date="2018-06" db="EMBL/GenBank/DDBJ databases">
        <authorList>
            <person name="Zhirakovskaya E."/>
        </authorList>
    </citation>
    <scope>NUCLEOTIDE SEQUENCE</scope>
</reference>
<dbReference type="EMBL" id="UOES01000412">
    <property type="protein sequence ID" value="VAW28507.1"/>
    <property type="molecule type" value="Genomic_DNA"/>
</dbReference>
<accession>A0A3B0UTC4</accession>
<dbReference type="AlphaFoldDB" id="A0A3B0UTC4"/>
<dbReference type="CDD" id="cd02517">
    <property type="entry name" value="CMP-KDO-Synthetase"/>
    <property type="match status" value="1"/>
</dbReference>
<gene>
    <name evidence="3" type="ORF">MNBD_BACTEROID06-913</name>
</gene>
<dbReference type="Pfam" id="PF02348">
    <property type="entry name" value="CTP_transf_3"/>
    <property type="match status" value="1"/>
</dbReference>
<dbReference type="Gene3D" id="3.90.550.10">
    <property type="entry name" value="Spore Coat Polysaccharide Biosynthesis Protein SpsA, Chain A"/>
    <property type="match status" value="1"/>
</dbReference>
<keyword evidence="2 3" id="KW-0548">Nucleotidyltransferase</keyword>
<dbReference type="InterPro" id="IPR004528">
    <property type="entry name" value="KdsB"/>
</dbReference>
<feature type="non-terminal residue" evidence="3">
    <location>
        <position position="1"/>
    </location>
</feature>
<keyword evidence="1 3" id="KW-0808">Transferase</keyword>